<keyword evidence="1" id="KW-0378">Hydrolase</keyword>
<protein>
    <submittedName>
        <fullName evidence="1">Cof-type HAD-IIB family hydrolase</fullName>
        <ecNumber evidence="1">3.1.3.-</ecNumber>
    </submittedName>
</protein>
<dbReference type="SFLD" id="SFLDS00003">
    <property type="entry name" value="Haloacid_Dehalogenase"/>
    <property type="match status" value="1"/>
</dbReference>
<name>A0ABU4JN63_9CLOT</name>
<dbReference type="RefSeq" id="WP_261670688.1">
    <property type="nucleotide sequence ID" value="NZ_JARUJP010000001.1"/>
</dbReference>
<dbReference type="NCBIfam" id="TIGR00099">
    <property type="entry name" value="Cof-subfamily"/>
    <property type="match status" value="1"/>
</dbReference>
<dbReference type="Gene3D" id="3.30.1240.10">
    <property type="match status" value="1"/>
</dbReference>
<proteinExistence type="predicted"/>
<accession>A0ABU4JN63</accession>
<evidence type="ECO:0000313" key="1">
    <source>
        <dbReference type="EMBL" id="MDW8799537.1"/>
    </source>
</evidence>
<dbReference type="PANTHER" id="PTHR10000">
    <property type="entry name" value="PHOSPHOSERINE PHOSPHATASE"/>
    <property type="match status" value="1"/>
</dbReference>
<reference evidence="1 2" key="1">
    <citation type="submission" date="2023-04" db="EMBL/GenBank/DDBJ databases">
        <title>Clostridium tannerae sp. nov., isolated from the fecal material of an alpaca.</title>
        <authorList>
            <person name="Miller S."/>
            <person name="Hendry M."/>
            <person name="King J."/>
            <person name="Sankaranarayanan K."/>
            <person name="Lawson P.A."/>
        </authorList>
    </citation>
    <scope>NUCLEOTIDE SEQUENCE [LARGE SCALE GENOMIC DNA]</scope>
    <source>
        <strain evidence="1 2">A1-XYC3</strain>
    </source>
</reference>
<dbReference type="InterPro" id="IPR023214">
    <property type="entry name" value="HAD_sf"/>
</dbReference>
<keyword evidence="2" id="KW-1185">Reference proteome</keyword>
<dbReference type="GO" id="GO:0016787">
    <property type="term" value="F:hydrolase activity"/>
    <property type="evidence" value="ECO:0007669"/>
    <property type="project" value="UniProtKB-KW"/>
</dbReference>
<dbReference type="InterPro" id="IPR000150">
    <property type="entry name" value="Cof"/>
</dbReference>
<evidence type="ECO:0000313" key="2">
    <source>
        <dbReference type="Proteomes" id="UP001281656"/>
    </source>
</evidence>
<dbReference type="InterPro" id="IPR036412">
    <property type="entry name" value="HAD-like_sf"/>
</dbReference>
<dbReference type="SUPFAM" id="SSF56784">
    <property type="entry name" value="HAD-like"/>
    <property type="match status" value="1"/>
</dbReference>
<dbReference type="Proteomes" id="UP001281656">
    <property type="component" value="Unassembled WGS sequence"/>
</dbReference>
<dbReference type="SFLD" id="SFLDG01140">
    <property type="entry name" value="C2.B:_Phosphomannomutase_and_P"/>
    <property type="match status" value="1"/>
</dbReference>
<dbReference type="Pfam" id="PF08282">
    <property type="entry name" value="Hydrolase_3"/>
    <property type="match status" value="1"/>
</dbReference>
<dbReference type="EMBL" id="JARUJP010000001">
    <property type="protein sequence ID" value="MDW8799537.1"/>
    <property type="molecule type" value="Genomic_DNA"/>
</dbReference>
<dbReference type="CDD" id="cd07516">
    <property type="entry name" value="HAD_Pase"/>
    <property type="match status" value="1"/>
</dbReference>
<gene>
    <name evidence="1" type="ORF">P8V03_00040</name>
</gene>
<comment type="caution">
    <text evidence="1">The sequence shown here is derived from an EMBL/GenBank/DDBJ whole genome shotgun (WGS) entry which is preliminary data.</text>
</comment>
<dbReference type="PROSITE" id="PS01228">
    <property type="entry name" value="COF_1"/>
    <property type="match status" value="1"/>
</dbReference>
<dbReference type="PANTHER" id="PTHR10000:SF8">
    <property type="entry name" value="HAD SUPERFAMILY HYDROLASE-LIKE, TYPE 3"/>
    <property type="match status" value="1"/>
</dbReference>
<dbReference type="NCBIfam" id="TIGR01484">
    <property type="entry name" value="HAD-SF-IIB"/>
    <property type="match status" value="1"/>
</dbReference>
<dbReference type="Gene3D" id="3.40.50.1000">
    <property type="entry name" value="HAD superfamily/HAD-like"/>
    <property type="match status" value="1"/>
</dbReference>
<sequence length="278" mass="31488">MKYKIIAVDMDGTLLNDNKHISEYNLDMISKAVEKGVKFVIASGRIPGGLKFYEATVAKNQPMICCNGAIILDEHKAAIYSNKLNKEELLKIIDVLRESKDTYYHFYSEDIIYSEQFGHAIEKFYKFNRTVDREHRIEIRIIGDAKEYVNEKELEINKIVVMDNDLEYLSKLRERLDNIEGIETTKSGIDNIEINSKGVTKGTALKLLADHYGVSIEECIAIGNDENDISMIKCAGLGIAVQNATEYVKETADFITERDNNNGAIAEVIERFILSGEE</sequence>
<dbReference type="EC" id="3.1.3.-" evidence="1"/>
<organism evidence="1 2">
    <name type="scientific">Clostridium tanneri</name>
    <dbReference type="NCBI Taxonomy" id="3037988"/>
    <lineage>
        <taxon>Bacteria</taxon>
        <taxon>Bacillati</taxon>
        <taxon>Bacillota</taxon>
        <taxon>Clostridia</taxon>
        <taxon>Eubacteriales</taxon>
        <taxon>Clostridiaceae</taxon>
        <taxon>Clostridium</taxon>
    </lineage>
</organism>
<dbReference type="InterPro" id="IPR006379">
    <property type="entry name" value="HAD-SF_hydro_IIB"/>
</dbReference>